<dbReference type="Pfam" id="PF10516">
    <property type="entry name" value="SHNi-TPR"/>
    <property type="match status" value="1"/>
</dbReference>
<name>A0A1L8DC71_9DIPT</name>
<feature type="domain" description="Tetratricopeptide SHNi-TPR" evidence="7">
    <location>
        <begin position="178"/>
        <end position="210"/>
    </location>
</feature>
<accession>A0A1L8DC71</accession>
<dbReference type="GO" id="GO:0006335">
    <property type="term" value="P:DNA replication-dependent chromatin assembly"/>
    <property type="evidence" value="ECO:0007669"/>
    <property type="project" value="TreeGrafter"/>
</dbReference>
<dbReference type="PANTHER" id="PTHR15081:SF1">
    <property type="entry name" value="NUCLEAR AUTOANTIGENIC SPERM PROTEIN"/>
    <property type="match status" value="1"/>
</dbReference>
<dbReference type="GO" id="GO:0005654">
    <property type="term" value="C:nucleoplasm"/>
    <property type="evidence" value="ECO:0007669"/>
    <property type="project" value="TreeGrafter"/>
</dbReference>
<dbReference type="InterPro" id="IPR019734">
    <property type="entry name" value="TPR_rpt"/>
</dbReference>
<feature type="compositionally biased region" description="Acidic residues" evidence="6">
    <location>
        <begin position="125"/>
        <end position="137"/>
    </location>
</feature>
<feature type="region of interest" description="Disordered" evidence="6">
    <location>
        <begin position="1"/>
        <end position="20"/>
    </location>
</feature>
<feature type="compositionally biased region" description="Basic and acidic residues" evidence="6">
    <location>
        <begin position="100"/>
        <end position="124"/>
    </location>
</feature>
<feature type="region of interest" description="Disordered" evidence="6">
    <location>
        <begin position="83"/>
        <end position="148"/>
    </location>
</feature>
<dbReference type="SUPFAM" id="SSF48452">
    <property type="entry name" value="TPR-like"/>
    <property type="match status" value="1"/>
</dbReference>
<feature type="compositionally biased region" description="Acidic residues" evidence="6">
    <location>
        <begin position="83"/>
        <end position="99"/>
    </location>
</feature>
<dbReference type="InterPro" id="IPR019544">
    <property type="entry name" value="Tetratricopeptide_SHNi-TPR_dom"/>
</dbReference>
<sequence>MASSSNEQSQEELERAKELYSSGTRSYYVKDYDLAVEDLSQVCTLYSDAYGTLGDQLGPPYLLYAKALIALAQNEVKLIDIPEGEGSEDSESESCDDEEAKEKPPEGGESSKAEASGSKDKDKDKDDEDDDEEEEGEQTTNPESTEEDITNLQLAWEILELAVTIFTSRGDDGKSQLAECHAELAGISFENNNYEEAVRDFTKAKDILTTLPDTNQRQLAELYYKMGLSHMMVNAFSESIEALNSACECLDKVIAENKEKGPQEEEITELIAELEDSKKDIFSKIEEIKASKMAVLDDMRKTASGSPVGAPEVIKTPPAQQPTNISHLIKRKKPDSSPSGGSSSSPSKVPKTD</sequence>
<reference evidence="8" key="1">
    <citation type="submission" date="2016-12" db="EMBL/GenBank/DDBJ databases">
        <title>An insight into the sialome and mialome of the sand fly, Nyssomyia neivai.</title>
        <authorList>
            <person name="Sebastian V."/>
            <person name="Goulart T.M."/>
            <person name="Oliveira W."/>
            <person name="Calvo E."/>
            <person name="Oliveira L.F."/>
            <person name="Pinto M.C."/>
            <person name="Rosselino A.M."/>
            <person name="Ribeiro J.M."/>
        </authorList>
    </citation>
    <scope>NUCLEOTIDE SEQUENCE</scope>
</reference>
<dbReference type="SMART" id="SM00028">
    <property type="entry name" value="TPR"/>
    <property type="match status" value="3"/>
</dbReference>
<dbReference type="InterPro" id="IPR051730">
    <property type="entry name" value="NASP-like"/>
</dbReference>
<protein>
    <recommendedName>
        <fullName evidence="7">Tetratricopeptide SHNi-TPR domain-containing protein</fullName>
    </recommendedName>
</protein>
<feature type="compositionally biased region" description="Low complexity" evidence="6">
    <location>
        <begin position="336"/>
        <end position="347"/>
    </location>
</feature>
<evidence type="ECO:0000256" key="1">
    <source>
        <dbReference type="ARBA" id="ARBA00004123"/>
    </source>
</evidence>
<evidence type="ECO:0000256" key="3">
    <source>
        <dbReference type="ARBA" id="ARBA00022737"/>
    </source>
</evidence>
<dbReference type="GO" id="GO:0042393">
    <property type="term" value="F:histone binding"/>
    <property type="evidence" value="ECO:0007669"/>
    <property type="project" value="TreeGrafter"/>
</dbReference>
<evidence type="ECO:0000313" key="8">
    <source>
        <dbReference type="EMBL" id="JAV04049.1"/>
    </source>
</evidence>
<keyword evidence="5" id="KW-0539">Nucleus</keyword>
<dbReference type="Gene3D" id="1.25.40.10">
    <property type="entry name" value="Tetratricopeptide repeat domain"/>
    <property type="match status" value="1"/>
</dbReference>
<organism evidence="8">
    <name type="scientific">Nyssomyia neivai</name>
    <dbReference type="NCBI Taxonomy" id="330878"/>
    <lineage>
        <taxon>Eukaryota</taxon>
        <taxon>Metazoa</taxon>
        <taxon>Ecdysozoa</taxon>
        <taxon>Arthropoda</taxon>
        <taxon>Hexapoda</taxon>
        <taxon>Insecta</taxon>
        <taxon>Pterygota</taxon>
        <taxon>Neoptera</taxon>
        <taxon>Endopterygota</taxon>
        <taxon>Diptera</taxon>
        <taxon>Nematocera</taxon>
        <taxon>Psychodoidea</taxon>
        <taxon>Psychodidae</taxon>
        <taxon>Nyssomyia</taxon>
    </lineage>
</organism>
<evidence type="ECO:0000256" key="5">
    <source>
        <dbReference type="ARBA" id="ARBA00023242"/>
    </source>
</evidence>
<evidence type="ECO:0000259" key="7">
    <source>
        <dbReference type="Pfam" id="PF10516"/>
    </source>
</evidence>
<feature type="region of interest" description="Disordered" evidence="6">
    <location>
        <begin position="300"/>
        <end position="353"/>
    </location>
</feature>
<dbReference type="EMBL" id="GFDF01010035">
    <property type="protein sequence ID" value="JAV04049.1"/>
    <property type="molecule type" value="Transcribed_RNA"/>
</dbReference>
<dbReference type="AlphaFoldDB" id="A0A1L8DC71"/>
<comment type="subcellular location">
    <subcellularLocation>
        <location evidence="1">Nucleus</location>
    </subcellularLocation>
</comment>
<dbReference type="InterPro" id="IPR011990">
    <property type="entry name" value="TPR-like_helical_dom_sf"/>
</dbReference>
<dbReference type="PANTHER" id="PTHR15081">
    <property type="entry name" value="NUCLEAR AUTOANTIGENIC SPERM PROTEIN NASP -RELATED"/>
    <property type="match status" value="1"/>
</dbReference>
<dbReference type="GO" id="GO:0034080">
    <property type="term" value="P:CENP-A containing chromatin assembly"/>
    <property type="evidence" value="ECO:0007669"/>
    <property type="project" value="TreeGrafter"/>
</dbReference>
<evidence type="ECO:0000256" key="6">
    <source>
        <dbReference type="SAM" id="MobiDB-lite"/>
    </source>
</evidence>
<evidence type="ECO:0000256" key="2">
    <source>
        <dbReference type="ARBA" id="ARBA00008402"/>
    </source>
</evidence>
<proteinExistence type="inferred from homology"/>
<evidence type="ECO:0000256" key="4">
    <source>
        <dbReference type="ARBA" id="ARBA00022803"/>
    </source>
</evidence>
<keyword evidence="4" id="KW-0802">TPR repeat</keyword>
<keyword evidence="3" id="KW-0677">Repeat</keyword>
<comment type="similarity">
    <text evidence="2">Belongs to the NASP family.</text>
</comment>